<name>A0A1Y1UD65_9TREE</name>
<comment type="caution">
    <text evidence="3">The sequence shown here is derived from an EMBL/GenBank/DDBJ whole genome shotgun (WGS) entry which is preliminary data.</text>
</comment>
<protein>
    <submittedName>
        <fullName evidence="3">Uncharacterized protein</fullName>
    </submittedName>
</protein>
<feature type="region of interest" description="Disordered" evidence="1">
    <location>
        <begin position="226"/>
        <end position="246"/>
    </location>
</feature>
<dbReference type="AlphaFoldDB" id="A0A1Y1UD65"/>
<accession>A0A1Y1UD65</accession>
<feature type="region of interest" description="Disordered" evidence="1">
    <location>
        <begin position="160"/>
        <end position="190"/>
    </location>
</feature>
<feature type="compositionally biased region" description="Polar residues" evidence="1">
    <location>
        <begin position="434"/>
        <end position="455"/>
    </location>
</feature>
<feature type="compositionally biased region" description="Low complexity" evidence="1">
    <location>
        <begin position="74"/>
        <end position="99"/>
    </location>
</feature>
<evidence type="ECO:0000256" key="2">
    <source>
        <dbReference type="SAM" id="Phobius"/>
    </source>
</evidence>
<dbReference type="InParanoid" id="A0A1Y1UD65"/>
<dbReference type="STRING" id="4999.A0A1Y1UD65"/>
<dbReference type="Proteomes" id="UP000193218">
    <property type="component" value="Unassembled WGS sequence"/>
</dbReference>
<feature type="compositionally biased region" description="Low complexity" evidence="1">
    <location>
        <begin position="341"/>
        <end position="368"/>
    </location>
</feature>
<sequence>MPTLASGWTVSPTTTSTSPWTYPSYFTSAMDPFKTSSSSSSSSPSASTPSGTWIHSTFPSSGFTIDSYFISASPSTPTPTPTSSLTTSPSPLSDASASVPTPPPSSTEDPQVNPSDFSVPAHGETRKAIIIWVSFGVGMLVAITILVILYRCIRRKKLASKYKRQNREGESPTTSSPTTMTDGGSRQMSQIRNGMVTPGRLFGGDLTTDDVASAVVISGSTVNPPRIPPRTVVRNTRAPSTQWGSDDSEYDMVATDGSSITRTLSTRSMDTISERMESGTASTENPFNHPAYTVNRPNRRFDIPGIRTNVNSTTTTLSVASPLTLGTAETWWSNISHGRFSATSPTATTDSTTDSSMSPTTPRPLLTLDTRAAVSSTHGSSMPTSSPSTVTNSPAPTYSSHTAFSSTMPSRHDSIISQSTDRSWSQENSESSSRPTALSRGTTFIQHTDSQTGNGSAAIAGWRQSRRPKEVHLPPSYCQVYGDLV</sequence>
<feature type="compositionally biased region" description="Low complexity" evidence="1">
    <location>
        <begin position="171"/>
        <end position="181"/>
    </location>
</feature>
<reference evidence="3 4" key="1">
    <citation type="submission" date="2017-03" db="EMBL/GenBank/DDBJ databases">
        <title>Widespread Adenine N6-methylation of Active Genes in Fungi.</title>
        <authorList>
            <consortium name="DOE Joint Genome Institute"/>
            <person name="Mondo S.J."/>
            <person name="Dannebaum R.O."/>
            <person name="Kuo R.C."/>
            <person name="Louie K.B."/>
            <person name="Bewick A.J."/>
            <person name="Labutti K."/>
            <person name="Haridas S."/>
            <person name="Kuo A."/>
            <person name="Salamov A."/>
            <person name="Ahrendt S.R."/>
            <person name="Lau R."/>
            <person name="Bowen B.P."/>
            <person name="Lipzen A."/>
            <person name="Sullivan W."/>
            <person name="Andreopoulos W.B."/>
            <person name="Clum A."/>
            <person name="Lindquist E."/>
            <person name="Daum C."/>
            <person name="Northen T.R."/>
            <person name="Ramamoorthy G."/>
            <person name="Schmitz R.J."/>
            <person name="Gryganskyi A."/>
            <person name="Culley D."/>
            <person name="Magnuson J."/>
            <person name="James T.Y."/>
            <person name="O'Malley M.A."/>
            <person name="Stajich J.E."/>
            <person name="Spatafora J.W."/>
            <person name="Visel A."/>
            <person name="Grigoriev I.V."/>
        </authorList>
    </citation>
    <scope>NUCLEOTIDE SEQUENCE [LARGE SCALE GENOMIC DNA]</scope>
    <source>
        <strain evidence="3 4">NRRL Y-17943</strain>
    </source>
</reference>
<proteinExistence type="predicted"/>
<feature type="region of interest" description="Disordered" evidence="1">
    <location>
        <begin position="1"/>
        <end position="23"/>
    </location>
</feature>
<feature type="region of interest" description="Disordered" evidence="1">
    <location>
        <begin position="339"/>
        <end position="457"/>
    </location>
</feature>
<evidence type="ECO:0000313" key="3">
    <source>
        <dbReference type="EMBL" id="ORX35466.1"/>
    </source>
</evidence>
<feature type="compositionally biased region" description="Low complexity" evidence="1">
    <location>
        <begin position="375"/>
        <end position="397"/>
    </location>
</feature>
<feature type="compositionally biased region" description="Polar residues" evidence="1">
    <location>
        <begin position="398"/>
        <end position="422"/>
    </location>
</feature>
<gene>
    <name evidence="3" type="ORF">BD324DRAFT_652591</name>
</gene>
<keyword evidence="2" id="KW-1133">Transmembrane helix</keyword>
<organism evidence="3 4">
    <name type="scientific">Kockovaella imperatae</name>
    <dbReference type="NCBI Taxonomy" id="4999"/>
    <lineage>
        <taxon>Eukaryota</taxon>
        <taxon>Fungi</taxon>
        <taxon>Dikarya</taxon>
        <taxon>Basidiomycota</taxon>
        <taxon>Agaricomycotina</taxon>
        <taxon>Tremellomycetes</taxon>
        <taxon>Tremellales</taxon>
        <taxon>Cuniculitremaceae</taxon>
        <taxon>Kockovaella</taxon>
    </lineage>
</organism>
<feature type="transmembrane region" description="Helical" evidence="2">
    <location>
        <begin position="129"/>
        <end position="153"/>
    </location>
</feature>
<evidence type="ECO:0000313" key="4">
    <source>
        <dbReference type="Proteomes" id="UP000193218"/>
    </source>
</evidence>
<keyword evidence="4" id="KW-1185">Reference proteome</keyword>
<feature type="compositionally biased region" description="Low complexity" evidence="1">
    <location>
        <begin position="423"/>
        <end position="433"/>
    </location>
</feature>
<evidence type="ECO:0000256" key="1">
    <source>
        <dbReference type="SAM" id="MobiDB-lite"/>
    </source>
</evidence>
<dbReference type="GeneID" id="33560330"/>
<dbReference type="EMBL" id="NBSH01000011">
    <property type="protein sequence ID" value="ORX35466.1"/>
    <property type="molecule type" value="Genomic_DNA"/>
</dbReference>
<dbReference type="RefSeq" id="XP_021869656.1">
    <property type="nucleotide sequence ID" value="XM_022018521.1"/>
</dbReference>
<keyword evidence="2" id="KW-0812">Transmembrane</keyword>
<feature type="region of interest" description="Disordered" evidence="1">
    <location>
        <begin position="278"/>
        <end position="300"/>
    </location>
</feature>
<feature type="compositionally biased region" description="Polar residues" evidence="1">
    <location>
        <begin position="233"/>
        <end position="245"/>
    </location>
</feature>
<keyword evidence="2" id="KW-0472">Membrane</keyword>
<feature type="region of interest" description="Disordered" evidence="1">
    <location>
        <begin position="74"/>
        <end position="119"/>
    </location>
</feature>